<dbReference type="GO" id="GO:0008483">
    <property type="term" value="F:transaminase activity"/>
    <property type="evidence" value="ECO:0007669"/>
    <property type="project" value="UniProtKB-KW"/>
</dbReference>
<dbReference type="InterPro" id="IPR023213">
    <property type="entry name" value="CAT-like_dom_sf"/>
</dbReference>
<feature type="domain" description="Ketosynthase family 3 (KS3)" evidence="9">
    <location>
        <begin position="32"/>
        <end position="452"/>
    </location>
</feature>
<dbReference type="GO" id="GO:0030170">
    <property type="term" value="F:pyridoxal phosphate binding"/>
    <property type="evidence" value="ECO:0007669"/>
    <property type="project" value="InterPro"/>
</dbReference>
<dbReference type="SMART" id="SM00827">
    <property type="entry name" value="PKS_AT"/>
    <property type="match status" value="1"/>
</dbReference>
<dbReference type="SUPFAM" id="SSF55048">
    <property type="entry name" value="Probable ACP-binding domain of malonyl-CoA ACP transacylase"/>
    <property type="match status" value="1"/>
</dbReference>
<evidence type="ECO:0000256" key="2">
    <source>
        <dbReference type="ARBA" id="ARBA00022450"/>
    </source>
</evidence>
<evidence type="ECO:0000313" key="10">
    <source>
        <dbReference type="EMBL" id="RJO70843.1"/>
    </source>
</evidence>
<dbReference type="Gene3D" id="3.40.640.10">
    <property type="entry name" value="Type I PLP-dependent aspartate aminotransferase-like (Major domain)"/>
    <property type="match status" value="1"/>
</dbReference>
<dbReference type="InterPro" id="IPR016036">
    <property type="entry name" value="Malonyl_transacylase_ACP-bd"/>
</dbReference>
<dbReference type="Gene3D" id="3.30.70.3290">
    <property type="match status" value="1"/>
</dbReference>
<evidence type="ECO:0000256" key="3">
    <source>
        <dbReference type="ARBA" id="ARBA00022553"/>
    </source>
</evidence>
<dbReference type="SMART" id="SM01294">
    <property type="entry name" value="PKS_PP_betabranch"/>
    <property type="match status" value="1"/>
</dbReference>
<dbReference type="FunFam" id="3.40.47.10:FF:000019">
    <property type="entry name" value="Polyketide synthase type I"/>
    <property type="match status" value="1"/>
</dbReference>
<dbReference type="Pfam" id="PF16197">
    <property type="entry name" value="KAsynt_C_assoc"/>
    <property type="match status" value="1"/>
</dbReference>
<dbReference type="PROSITE" id="PS50075">
    <property type="entry name" value="CARRIER"/>
    <property type="match status" value="1"/>
</dbReference>
<dbReference type="InterPro" id="IPR006162">
    <property type="entry name" value="Ppantetheine_attach_site"/>
</dbReference>
<keyword evidence="6" id="KW-0511">Multifunctional enzyme</keyword>
<dbReference type="Pfam" id="PF00550">
    <property type="entry name" value="PP-binding"/>
    <property type="match status" value="1"/>
</dbReference>
<dbReference type="Pfam" id="PF00668">
    <property type="entry name" value="Condensation"/>
    <property type="match status" value="1"/>
</dbReference>
<dbReference type="CDD" id="cd00833">
    <property type="entry name" value="PKS"/>
    <property type="match status" value="1"/>
</dbReference>
<reference evidence="10 11" key="1">
    <citation type="submission" date="2018-09" db="EMBL/GenBank/DDBJ databases">
        <title>YIM PH21274 draft genome.</title>
        <authorList>
            <person name="Miao C."/>
        </authorList>
    </citation>
    <scope>NUCLEOTIDE SEQUENCE [LARGE SCALE GENOMIC DNA]</scope>
    <source>
        <strain evidence="10 11">YIM PH 21724</strain>
    </source>
</reference>
<dbReference type="Gene3D" id="3.40.47.10">
    <property type="match status" value="1"/>
</dbReference>
<dbReference type="SMART" id="SM00823">
    <property type="entry name" value="PKS_PP"/>
    <property type="match status" value="1"/>
</dbReference>
<dbReference type="PANTHER" id="PTHR43775:SF37">
    <property type="entry name" value="SI:DKEY-61P9.11"/>
    <property type="match status" value="1"/>
</dbReference>
<dbReference type="Pfam" id="PF00698">
    <property type="entry name" value="Acyl_transf_1"/>
    <property type="match status" value="1"/>
</dbReference>
<dbReference type="InterPro" id="IPR032821">
    <property type="entry name" value="PKS_assoc"/>
</dbReference>
<keyword evidence="2" id="KW-0596">Phosphopantetheine</keyword>
<dbReference type="GO" id="GO:0004312">
    <property type="term" value="F:fatty acid synthase activity"/>
    <property type="evidence" value="ECO:0007669"/>
    <property type="project" value="TreeGrafter"/>
</dbReference>
<dbReference type="InterPro" id="IPR015421">
    <property type="entry name" value="PyrdxlP-dep_Trfase_major"/>
</dbReference>
<dbReference type="Gene3D" id="1.10.1200.10">
    <property type="entry name" value="ACP-like"/>
    <property type="match status" value="1"/>
</dbReference>
<keyword evidence="4 10" id="KW-0808">Transferase</keyword>
<feature type="domain" description="Carrier" evidence="8">
    <location>
        <begin position="928"/>
        <end position="1003"/>
    </location>
</feature>
<evidence type="ECO:0000259" key="8">
    <source>
        <dbReference type="PROSITE" id="PS50075"/>
    </source>
</evidence>
<keyword evidence="5" id="KW-0663">Pyridoxal phosphate</keyword>
<dbReference type="InterPro" id="IPR020841">
    <property type="entry name" value="PKS_Beta-ketoAc_synthase_dom"/>
</dbReference>
<dbReference type="CDD" id="cd19531">
    <property type="entry name" value="LCL_NRPS-like"/>
    <property type="match status" value="1"/>
</dbReference>
<dbReference type="InterPro" id="IPR020806">
    <property type="entry name" value="PKS_PP-bd"/>
</dbReference>
<dbReference type="PROSITE" id="PS00600">
    <property type="entry name" value="AA_TRANSFER_CLASS_3"/>
    <property type="match status" value="1"/>
</dbReference>
<dbReference type="Pfam" id="PF02801">
    <property type="entry name" value="Ketoacyl-synt_C"/>
    <property type="match status" value="1"/>
</dbReference>
<evidence type="ECO:0000256" key="7">
    <source>
        <dbReference type="SAM" id="MobiDB-lite"/>
    </source>
</evidence>
<dbReference type="InterPro" id="IPR050091">
    <property type="entry name" value="PKS_NRPS_Biosynth_Enz"/>
</dbReference>
<evidence type="ECO:0000256" key="6">
    <source>
        <dbReference type="ARBA" id="ARBA00023268"/>
    </source>
</evidence>
<proteinExistence type="predicted"/>
<dbReference type="SUPFAM" id="SSF47336">
    <property type="entry name" value="ACP-like"/>
    <property type="match status" value="1"/>
</dbReference>
<dbReference type="Pfam" id="PF00202">
    <property type="entry name" value="Aminotran_3"/>
    <property type="match status" value="1"/>
</dbReference>
<dbReference type="Gene3D" id="3.30.559.10">
    <property type="entry name" value="Chloramphenicol acetyltransferase-like domain"/>
    <property type="match status" value="1"/>
</dbReference>
<accession>A0A3A4K0N9</accession>
<dbReference type="PROSITE" id="PS00012">
    <property type="entry name" value="PHOSPHOPANTETHEINE"/>
    <property type="match status" value="1"/>
</dbReference>
<dbReference type="Gene3D" id="3.30.559.30">
    <property type="entry name" value="Nonribosomal peptide synthetase, condensation domain"/>
    <property type="match status" value="1"/>
</dbReference>
<dbReference type="InterPro" id="IPR001242">
    <property type="entry name" value="Condensation_dom"/>
</dbReference>
<keyword evidence="11" id="KW-1185">Reference proteome</keyword>
<evidence type="ECO:0000256" key="4">
    <source>
        <dbReference type="ARBA" id="ARBA00022679"/>
    </source>
</evidence>
<dbReference type="RefSeq" id="WP_120043900.1">
    <property type="nucleotide sequence ID" value="NZ_QZFU01000036.1"/>
</dbReference>
<dbReference type="InterPro" id="IPR036736">
    <property type="entry name" value="ACP-like_sf"/>
</dbReference>
<dbReference type="GO" id="GO:0031177">
    <property type="term" value="F:phosphopantetheine binding"/>
    <property type="evidence" value="ECO:0007669"/>
    <property type="project" value="InterPro"/>
</dbReference>
<keyword evidence="3" id="KW-0597">Phosphoprotein</keyword>
<keyword evidence="10" id="KW-0032">Aminotransferase</keyword>
<dbReference type="InterPro" id="IPR014030">
    <property type="entry name" value="Ketoacyl_synth_N"/>
</dbReference>
<evidence type="ECO:0000256" key="1">
    <source>
        <dbReference type="ARBA" id="ARBA00001957"/>
    </source>
</evidence>
<dbReference type="InterPro" id="IPR014031">
    <property type="entry name" value="Ketoacyl_synth_C"/>
</dbReference>
<comment type="cofactor">
    <cofactor evidence="1">
        <name>pantetheine 4'-phosphate</name>
        <dbReference type="ChEBI" id="CHEBI:47942"/>
    </cofactor>
</comment>
<evidence type="ECO:0000259" key="9">
    <source>
        <dbReference type="PROSITE" id="PS52004"/>
    </source>
</evidence>
<dbReference type="SUPFAM" id="SSF52151">
    <property type="entry name" value="FabD/lysophospholipase-like"/>
    <property type="match status" value="1"/>
</dbReference>
<dbReference type="EMBL" id="QZFU01000036">
    <property type="protein sequence ID" value="RJO70843.1"/>
    <property type="molecule type" value="Genomic_DNA"/>
</dbReference>
<dbReference type="GO" id="GO:0004315">
    <property type="term" value="F:3-oxoacyl-[acyl-carrier-protein] synthase activity"/>
    <property type="evidence" value="ECO:0007669"/>
    <property type="project" value="InterPro"/>
</dbReference>
<dbReference type="InterPro" id="IPR009081">
    <property type="entry name" value="PP-bd_ACP"/>
</dbReference>
<dbReference type="PROSITE" id="PS52004">
    <property type="entry name" value="KS3_2"/>
    <property type="match status" value="1"/>
</dbReference>
<dbReference type="InterPro" id="IPR014043">
    <property type="entry name" value="Acyl_transferase_dom"/>
</dbReference>
<sequence>MTDTADAARLHKALTAIRTLRGRVRELEQDRDQPIAVIGMACRFPAAPDPDAYWRLLDAGGEGIGDIPADRWPVAEYYDPQRNTPGRMYCRRGGFLDDIAGFDAAFFGIAPREAKRMDPQQRLLLELAWEALEDSGRDPRAMSGSRTGVFVGVSEAEYLRRMRDESGDPVQMYDATGNALSVAGGRLAYCLGLRGPNLTLDTACSSALVAVHLAVAGLRAGESTLALAGGASLMLSPETFVAFCDGSALAADGRCKTFDAAADGYARGEGAGMVVLKRLADARADGDPVHAVIRGTALNQDGRTNGLTAPNGLAQRDVIRQALTQAGLAPAEVAYIEAHGTGTPLGDTIEIGALGTVFADRGESGPLLVGSAKTNIGHLEAAAGMAGLLKAILMLRHRRIPPHRNLSRPNPQIPWGDLPIEVPTESRELPDGAIGVSAFGFSGTNAHIVLTAATDSAVPEGDSVSAPVRTEDRPRHVLRLSARSSEALRDLAARYAAVVRGDAAPFADVCFTAGVARSAHSHRLAVHAASGSEAAEQLSAFAAGQRARVAVGEATEEPKVAFLFTGQGSQHAGMGRLLFETQPGFRRTLLTCDEILRDVLQVPLLEVLYPDPGGAHAELIERTAYAQPAIFALEYALAQLWGSWGVRPHVVLGHSTGEYAAACVAGCFGLEDGLRLIARRARLIEDATSGGATAAVLAPVEQIAEILDRRPEVSVAGINGPRETLIAGVADAVAEVLAELRAAGIDALAVKVPHAPHSPMIEPVLDEFEAAAGRIAFAAPRIRMISNVTGAAVDAVDAGYWRSHMREPVRFAQGMAVLAEQGCAAVLELGSQPVLQLLGRQSWSGPPVRWLSSLWEGRDDWKQLLHSVGELYAAGVEIDWAGFDRDYPRRRVPAPTYPFQRTHHWFTRKEGTAVHPTITRTEPAARHASILQTLREQLGAALELAPESISATATFIDLGADSLTLMRVIQDMIDRYGVTLTLARLFDDLDTPQAVAAHLDQSLPDEVPGSEQVTTQNFAQAQAAGSVPVDGNGTAVSRSAMRPVGQPAPIADGRLVAGSAAGAGVSAAVTGVPSTPAAANSLAEAGDLRALFAAQMDLMARQLDLLAGHGGANAPTTTPPINTKSPVPQRNTTAQAAPTPARQLTDQQREHLDALLTHYRERTAGSHNRVVTHRARRADTRMRSVRPETRSVCYPIIGERADGAYFWDVDGNKYVDIAMGVGVLLCGHNPPFVTEAVAAQLELALQTGPISALADEVADLVCELTGMERVFFTVTGTDAVRGALRMAQAATGRSRFVMFSGSYHGQDDRVLAVPDVLGSPENSLPMAPGISPGAAADPLILTYGSDAALAAIEAHAHELAGVLVEPVQSRNPTLQPARFLHRLRELTTRLDLPLIFDEVITGFRVGPGGAQEYFGVRADLAAYGKTVGGGMAVGVVAGRKEYLAQVDGGDWVDGPGPDPDSPKTYIGSTFEMHPLTMASTRAVLRHLRAAGPALQEELSARTSGLVERLNALFDAQEVPIRVLHFASVFRFAWKGNASYAYQPLEIEVFHLHLIARGIYIWEGRTCFLSTAHTDAALDAIVDAVTDTIAAMRTGGFLPARSELALGVEQRALLTLDQSDAPAWTVAEHLELRGPLDMPALRRAVGTVVGRHEALRTLFVDGRPELSEVEVPVEAVDPTGSHEDAVTAWWQAALAEPFDLAKGPLLRVSALRLEPESHRLALITHHICADGWSMATILEELAACYTAERTGRPAALAAPKQYRDFLAWQQDRAADLSTAADYWRSRFADDFPNTGLPTAADRTGQTCGARHTFTLDAELCDRVRDLGRGSKATLFVCLLAAYGLTIHQLTDADDIVIGTPQANRSFRGSESIVGYCAHFLPVRSLRQPEMSLADYLATIRESVLAAFAHQEAPFAKVREVAGFGERPFPEPLRTVFNLDRAIPVPEFDGLTGEFRPVPAEFALVEFRMDGIEVDGGVRIDCDYRTDLFSAPTVRAWCAHFRAVLEELVRDAAQPVTALPAAPDASR</sequence>
<dbReference type="InterPro" id="IPR016039">
    <property type="entry name" value="Thiolase-like"/>
</dbReference>
<dbReference type="Gene3D" id="3.40.366.10">
    <property type="entry name" value="Malonyl-Coenzyme A Acyl Carrier Protein, domain 2"/>
    <property type="match status" value="1"/>
</dbReference>
<dbReference type="SUPFAM" id="SSF52777">
    <property type="entry name" value="CoA-dependent acyltransferases"/>
    <property type="match status" value="2"/>
</dbReference>
<name>A0A3A4K0N9_9NOCA</name>
<evidence type="ECO:0000256" key="5">
    <source>
        <dbReference type="ARBA" id="ARBA00022898"/>
    </source>
</evidence>
<protein>
    <submittedName>
        <fullName evidence="10">Aminotransferase class III-fold pyridoxal phosphate-dependent enzyme</fullName>
    </submittedName>
</protein>
<feature type="region of interest" description="Disordered" evidence="7">
    <location>
        <begin position="1110"/>
        <end position="1146"/>
    </location>
</feature>
<comment type="caution">
    <text evidence="10">The sequence shown here is derived from an EMBL/GenBank/DDBJ whole genome shotgun (WGS) entry which is preliminary data.</text>
</comment>
<dbReference type="Gene3D" id="3.90.1150.10">
    <property type="entry name" value="Aspartate Aminotransferase, domain 1"/>
    <property type="match status" value="1"/>
</dbReference>
<dbReference type="InterPro" id="IPR015422">
    <property type="entry name" value="PyrdxlP-dep_Trfase_small"/>
</dbReference>
<dbReference type="Pfam" id="PF00109">
    <property type="entry name" value="ketoacyl-synt"/>
    <property type="match status" value="1"/>
</dbReference>
<dbReference type="InterPro" id="IPR016035">
    <property type="entry name" value="Acyl_Trfase/lysoPLipase"/>
</dbReference>
<feature type="compositionally biased region" description="Low complexity" evidence="7">
    <location>
        <begin position="1128"/>
        <end position="1143"/>
    </location>
</feature>
<dbReference type="InterPro" id="IPR001227">
    <property type="entry name" value="Ac_transferase_dom_sf"/>
</dbReference>
<evidence type="ECO:0000313" key="11">
    <source>
        <dbReference type="Proteomes" id="UP000266677"/>
    </source>
</evidence>
<organism evidence="10 11">
    <name type="scientific">Nocardia panacis</name>
    <dbReference type="NCBI Taxonomy" id="2340916"/>
    <lineage>
        <taxon>Bacteria</taxon>
        <taxon>Bacillati</taxon>
        <taxon>Actinomycetota</taxon>
        <taxon>Actinomycetes</taxon>
        <taxon>Mycobacteriales</taxon>
        <taxon>Nocardiaceae</taxon>
        <taxon>Nocardia</taxon>
    </lineage>
</organism>
<dbReference type="PROSITE" id="PS00606">
    <property type="entry name" value="KS3_1"/>
    <property type="match status" value="1"/>
</dbReference>
<dbReference type="SUPFAM" id="SSF53383">
    <property type="entry name" value="PLP-dependent transferases"/>
    <property type="match status" value="1"/>
</dbReference>
<dbReference type="InterPro" id="IPR049704">
    <property type="entry name" value="Aminotrans_3_PPA_site"/>
</dbReference>
<dbReference type="InterPro" id="IPR015424">
    <property type="entry name" value="PyrdxlP-dep_Trfase"/>
</dbReference>
<dbReference type="SUPFAM" id="SSF53901">
    <property type="entry name" value="Thiolase-like"/>
    <property type="match status" value="1"/>
</dbReference>
<dbReference type="InterPro" id="IPR005814">
    <property type="entry name" value="Aminotrans_3"/>
</dbReference>
<dbReference type="InterPro" id="IPR018201">
    <property type="entry name" value="Ketoacyl_synth_AS"/>
</dbReference>
<dbReference type="Proteomes" id="UP000266677">
    <property type="component" value="Unassembled WGS sequence"/>
</dbReference>
<gene>
    <name evidence="10" type="ORF">D5S18_27020</name>
</gene>
<dbReference type="GO" id="GO:0006633">
    <property type="term" value="P:fatty acid biosynthetic process"/>
    <property type="evidence" value="ECO:0007669"/>
    <property type="project" value="InterPro"/>
</dbReference>
<dbReference type="PANTHER" id="PTHR43775">
    <property type="entry name" value="FATTY ACID SYNTHASE"/>
    <property type="match status" value="1"/>
</dbReference>
<dbReference type="SMART" id="SM00825">
    <property type="entry name" value="PKS_KS"/>
    <property type="match status" value="1"/>
</dbReference>